<accession>A0A4R7VJT5</accession>
<reference evidence="4 5" key="1">
    <citation type="submission" date="2019-03" db="EMBL/GenBank/DDBJ databases">
        <title>Genomic analyses of the natural microbiome of Caenorhabditis elegans.</title>
        <authorList>
            <person name="Samuel B."/>
        </authorList>
    </citation>
    <scope>NUCLEOTIDE SEQUENCE [LARGE SCALE GENOMIC DNA]</scope>
    <source>
        <strain evidence="4 5">BIGb0525</strain>
    </source>
</reference>
<evidence type="ECO:0000313" key="5">
    <source>
        <dbReference type="Proteomes" id="UP000295804"/>
    </source>
</evidence>
<dbReference type="RefSeq" id="WP_134175381.1">
    <property type="nucleotide sequence ID" value="NZ_SOCQ01000004.1"/>
</dbReference>
<gene>
    <name evidence="4" type="ORF">EDF87_104133</name>
</gene>
<dbReference type="PANTHER" id="PTHR35936">
    <property type="entry name" value="MEMBRANE-BOUND LYTIC MUREIN TRANSGLYCOSYLASE F"/>
    <property type="match status" value="1"/>
</dbReference>
<dbReference type="CDD" id="cd13623">
    <property type="entry name" value="PBP2_AA_hypothetical"/>
    <property type="match status" value="1"/>
</dbReference>
<dbReference type="Proteomes" id="UP000295804">
    <property type="component" value="Unassembled WGS sequence"/>
</dbReference>
<evidence type="ECO:0000313" key="4">
    <source>
        <dbReference type="EMBL" id="TDV49487.1"/>
    </source>
</evidence>
<dbReference type="Gene3D" id="3.40.190.10">
    <property type="entry name" value="Periplasmic binding protein-like II"/>
    <property type="match status" value="2"/>
</dbReference>
<comment type="caution">
    <text evidence="4">The sequence shown here is derived from an EMBL/GenBank/DDBJ whole genome shotgun (WGS) entry which is preliminary data.</text>
</comment>
<dbReference type="PANTHER" id="PTHR35936:SF17">
    <property type="entry name" value="ARGININE-BINDING EXTRACELLULAR PROTEIN ARTP"/>
    <property type="match status" value="1"/>
</dbReference>
<evidence type="ECO:0000256" key="2">
    <source>
        <dbReference type="ARBA" id="ARBA00022729"/>
    </source>
</evidence>
<comment type="similarity">
    <text evidence="1">Belongs to the bacterial solute-binding protein 3 family.</text>
</comment>
<proteinExistence type="inferred from homology"/>
<dbReference type="SMART" id="SM00062">
    <property type="entry name" value="PBPb"/>
    <property type="match status" value="1"/>
</dbReference>
<sequence length="246" mass="26296">MLAPTAKVLEELAPTGVLKAAINFGNPVLAQRNAETGQPQGVSISLAVELGKHLGVPVEFITYDAAGKVFEALAQNQWNIAFLAIEPVREAQVAFSEPYVIIEGTYLVKDSSPFREMEDLDQPNVRIAVGKGAAYDLYLSRTQQHATLVRAPTSAGAVDLFLDENLDAAAGVRQPLLKVAEANKELRVLDGYFTSIRQAMGVPVRCAAGAAYVRAFLEEQKANGFVTKALAATGQSDVTVAPLQVN</sequence>
<dbReference type="InterPro" id="IPR001638">
    <property type="entry name" value="Solute-binding_3/MltF_N"/>
</dbReference>
<dbReference type="Pfam" id="PF00497">
    <property type="entry name" value="SBP_bac_3"/>
    <property type="match status" value="1"/>
</dbReference>
<dbReference type="SUPFAM" id="SSF53850">
    <property type="entry name" value="Periplasmic binding protein-like II"/>
    <property type="match status" value="1"/>
</dbReference>
<dbReference type="AlphaFoldDB" id="A0A4R7VJT5"/>
<protein>
    <submittedName>
        <fullName evidence="4">Amino acid ABC transporter substrate-binding protein (PAAT family)</fullName>
    </submittedName>
</protein>
<evidence type="ECO:0000256" key="1">
    <source>
        <dbReference type="ARBA" id="ARBA00010333"/>
    </source>
</evidence>
<organism evidence="4 5">
    <name type="scientific">Pseudomonas helmanticensis</name>
    <dbReference type="NCBI Taxonomy" id="1471381"/>
    <lineage>
        <taxon>Bacteria</taxon>
        <taxon>Pseudomonadati</taxon>
        <taxon>Pseudomonadota</taxon>
        <taxon>Gammaproteobacteria</taxon>
        <taxon>Pseudomonadales</taxon>
        <taxon>Pseudomonadaceae</taxon>
        <taxon>Pseudomonas</taxon>
    </lineage>
</organism>
<feature type="domain" description="Solute-binding protein family 3/N-terminal" evidence="3">
    <location>
        <begin position="17"/>
        <end position="237"/>
    </location>
</feature>
<name>A0A4R7VJT5_9PSED</name>
<dbReference type="EMBL" id="SOCQ01000004">
    <property type="protein sequence ID" value="TDV49487.1"/>
    <property type="molecule type" value="Genomic_DNA"/>
</dbReference>
<keyword evidence="2" id="KW-0732">Signal</keyword>
<evidence type="ECO:0000259" key="3">
    <source>
        <dbReference type="SMART" id="SM00062"/>
    </source>
</evidence>